<feature type="compositionally biased region" description="Pro residues" evidence="1">
    <location>
        <begin position="455"/>
        <end position="468"/>
    </location>
</feature>
<protein>
    <recommendedName>
        <fullName evidence="2">LysM domain-containing protein</fullName>
    </recommendedName>
</protein>
<proteinExistence type="predicted"/>
<dbReference type="InterPro" id="IPR036779">
    <property type="entry name" value="LysM_dom_sf"/>
</dbReference>
<accession>A0A0J0XER5</accession>
<dbReference type="OrthoDB" id="2107166at2759"/>
<feature type="compositionally biased region" description="Low complexity" evidence="1">
    <location>
        <begin position="66"/>
        <end position="93"/>
    </location>
</feature>
<organism evidence="3 4">
    <name type="scientific">Cutaneotrichosporon oleaginosum</name>
    <dbReference type="NCBI Taxonomy" id="879819"/>
    <lineage>
        <taxon>Eukaryota</taxon>
        <taxon>Fungi</taxon>
        <taxon>Dikarya</taxon>
        <taxon>Basidiomycota</taxon>
        <taxon>Agaricomycotina</taxon>
        <taxon>Tremellomycetes</taxon>
        <taxon>Trichosporonales</taxon>
        <taxon>Trichosporonaceae</taxon>
        <taxon>Cutaneotrichosporon</taxon>
    </lineage>
</organism>
<feature type="compositionally biased region" description="Basic and acidic residues" evidence="1">
    <location>
        <begin position="96"/>
        <end position="110"/>
    </location>
</feature>
<reference evidence="3 4" key="1">
    <citation type="submission" date="2015-03" db="EMBL/GenBank/DDBJ databases">
        <title>Genomics and transcriptomics of the oil-accumulating basidiomycete yeast T. oleaginosus allow insights into substrate utilization and the diverse evolutionary trajectories of mating systems in fungi.</title>
        <authorList>
            <consortium name="DOE Joint Genome Institute"/>
            <person name="Kourist R."/>
            <person name="Kracht O."/>
            <person name="Bracharz F."/>
            <person name="Lipzen A."/>
            <person name="Nolan M."/>
            <person name="Ohm R."/>
            <person name="Grigoriev I."/>
            <person name="Sun S."/>
            <person name="Heitman J."/>
            <person name="Bruck T."/>
            <person name="Nowrousian M."/>
        </authorList>
    </citation>
    <scope>NUCLEOTIDE SEQUENCE [LARGE SCALE GENOMIC DNA]</scope>
    <source>
        <strain evidence="3 4">IBC0246</strain>
    </source>
</reference>
<keyword evidence="4" id="KW-1185">Reference proteome</keyword>
<evidence type="ECO:0000313" key="3">
    <source>
        <dbReference type="EMBL" id="KLT39556.1"/>
    </source>
</evidence>
<evidence type="ECO:0000313" key="4">
    <source>
        <dbReference type="Proteomes" id="UP000053611"/>
    </source>
</evidence>
<feature type="domain" description="LysM" evidence="2">
    <location>
        <begin position="216"/>
        <end position="246"/>
    </location>
</feature>
<dbReference type="Gene3D" id="3.10.350.10">
    <property type="entry name" value="LysM domain"/>
    <property type="match status" value="1"/>
</dbReference>
<feature type="compositionally biased region" description="Basic and acidic residues" evidence="1">
    <location>
        <begin position="473"/>
        <end position="483"/>
    </location>
</feature>
<name>A0A0J0XER5_9TREE</name>
<feature type="compositionally biased region" description="Basic and acidic residues" evidence="1">
    <location>
        <begin position="319"/>
        <end position="334"/>
    </location>
</feature>
<dbReference type="Pfam" id="PF01476">
    <property type="entry name" value="LysM"/>
    <property type="match status" value="1"/>
</dbReference>
<feature type="region of interest" description="Disordered" evidence="1">
    <location>
        <begin position="386"/>
        <end position="500"/>
    </location>
</feature>
<dbReference type="InterPro" id="IPR018392">
    <property type="entry name" value="LysM"/>
</dbReference>
<dbReference type="SUPFAM" id="SSF54106">
    <property type="entry name" value="LysM domain"/>
    <property type="match status" value="1"/>
</dbReference>
<feature type="compositionally biased region" description="Basic and acidic residues" evidence="1">
    <location>
        <begin position="410"/>
        <end position="420"/>
    </location>
</feature>
<dbReference type="AlphaFoldDB" id="A0A0J0XER5"/>
<feature type="region of interest" description="Disordered" evidence="1">
    <location>
        <begin position="1"/>
        <end position="147"/>
    </location>
</feature>
<evidence type="ECO:0000259" key="2">
    <source>
        <dbReference type="Pfam" id="PF01476"/>
    </source>
</evidence>
<feature type="compositionally biased region" description="Basic and acidic residues" evidence="1">
    <location>
        <begin position="491"/>
        <end position="500"/>
    </location>
</feature>
<dbReference type="EMBL" id="KQ087255">
    <property type="protein sequence ID" value="KLT39556.1"/>
    <property type="molecule type" value="Genomic_DNA"/>
</dbReference>
<gene>
    <name evidence="3" type="ORF">CC85DRAFT_288414</name>
</gene>
<dbReference type="GeneID" id="28984855"/>
<dbReference type="STRING" id="879819.A0A0J0XER5"/>
<feature type="compositionally biased region" description="Basic and acidic residues" evidence="1">
    <location>
        <begin position="51"/>
        <end position="62"/>
    </location>
</feature>
<dbReference type="RefSeq" id="XP_018276047.1">
    <property type="nucleotide sequence ID" value="XM_018424252.1"/>
</dbReference>
<feature type="region of interest" description="Disordered" evidence="1">
    <location>
        <begin position="278"/>
        <end position="371"/>
    </location>
</feature>
<evidence type="ECO:0000256" key="1">
    <source>
        <dbReference type="SAM" id="MobiDB-lite"/>
    </source>
</evidence>
<sequence>MRDAHDDVDPWADAEEVDLGHDQPPAPPVRPSQSQRKAKPFKTTPLTSLPAKRDLGDGEGPRRRSSYAASDASEPYAVASGSAYSGSPSRSTSHPLELDMHLKTPPEKGKGRARSSSGPSPLSPLGASLSPLSASTSPSISASRQRAPQSLALAGLGGLGGNSLSDFRDVSRPGLARATSETERAASVGSWSATNSDFGEDDSELVDVIVHAVGGGESLAGIALRYGIELSVLRKANKLWPSDPLLRSQLFVPLESCKATADSWIERHEEEVVLVRRRKRRRGSGSGTASPTSPRTLSSEPSTPRGEPPRLPDAPGSPRRSEEPKTREELERIPLEVARISASQLRFFPHRPNRGRSSLEDRRMTTDNARRPRGLFAALTLADSDDEYEPRAPHRVTVRSGAYAEPPTSPKKEERKEKPKEKRKNKVVRLRPPVAQPPPPPNAGIASRIQNFFSVPPPPTNLPAPALPPAERSNGEERVRSPELVEMDSAPPRRTDKKRD</sequence>
<feature type="compositionally biased region" description="Basic and acidic residues" evidence="1">
    <location>
        <begin position="357"/>
        <end position="370"/>
    </location>
</feature>
<dbReference type="CDD" id="cd00118">
    <property type="entry name" value="LysM"/>
    <property type="match status" value="1"/>
</dbReference>
<feature type="compositionally biased region" description="Low complexity" evidence="1">
    <location>
        <begin position="114"/>
        <end position="147"/>
    </location>
</feature>
<dbReference type="Proteomes" id="UP000053611">
    <property type="component" value="Unassembled WGS sequence"/>
</dbReference>